<organism evidence="2 3">
    <name type="scientific">Streptomyces glebosus</name>
    <dbReference type="NCBI Taxonomy" id="249580"/>
    <lineage>
        <taxon>Bacteria</taxon>
        <taxon>Bacillati</taxon>
        <taxon>Actinomycetota</taxon>
        <taxon>Actinomycetes</taxon>
        <taxon>Kitasatosporales</taxon>
        <taxon>Streptomycetaceae</taxon>
        <taxon>Streptomyces</taxon>
    </lineage>
</organism>
<evidence type="ECO:0000256" key="1">
    <source>
        <dbReference type="SAM" id="MobiDB-lite"/>
    </source>
</evidence>
<dbReference type="EMBL" id="BLIO01000001">
    <property type="protein sequence ID" value="GFE14807.1"/>
    <property type="molecule type" value="Genomic_DNA"/>
</dbReference>
<keyword evidence="3" id="KW-1185">Reference proteome</keyword>
<dbReference type="Proteomes" id="UP000430079">
    <property type="component" value="Unassembled WGS sequence"/>
</dbReference>
<evidence type="ECO:0000313" key="3">
    <source>
        <dbReference type="Proteomes" id="UP000430079"/>
    </source>
</evidence>
<protein>
    <submittedName>
        <fullName evidence="2">Uncharacterized protein</fullName>
    </submittedName>
</protein>
<comment type="caution">
    <text evidence="2">The sequence shown here is derived from an EMBL/GenBank/DDBJ whole genome shotgun (WGS) entry which is preliminary data.</text>
</comment>
<dbReference type="AlphaFoldDB" id="A0A640STY2"/>
<evidence type="ECO:0000313" key="2">
    <source>
        <dbReference type="EMBL" id="GFE14807.1"/>
    </source>
</evidence>
<feature type="region of interest" description="Disordered" evidence="1">
    <location>
        <begin position="209"/>
        <end position="234"/>
    </location>
</feature>
<proteinExistence type="predicted"/>
<gene>
    <name evidence="2" type="ORF">Sgleb_28540</name>
</gene>
<dbReference type="RefSeq" id="WP_190144094.1">
    <property type="nucleotide sequence ID" value="NZ_BLIO01000001.1"/>
</dbReference>
<sequence length="234" mass="24539">MTELWAEPTSSRVPAYWYGIPHGYLSLDLDPPVEQLTALVNRILGLPEEARAQAERVLRFYAGVVTTLNAHNVQGCAIGLHPDDEGGFTSSVLTFSTVSAPGVNATLVLANMAVAAAEDPDKDVQPLELPCGTGFLAAETRRTVAPGVPPEEDGSLHEEPVWQGTIAATGPGTSDIVVVQLVTPALEMADEYRDVLLAVGHSVSFYDPSPAEKTSGAGSVGQAGTSDETRSPFG</sequence>
<name>A0A640STY2_9ACTN</name>
<accession>A0A640STY2</accession>
<reference evidence="2 3" key="1">
    <citation type="submission" date="2019-12" db="EMBL/GenBank/DDBJ databases">
        <title>Whole genome shotgun sequence of Streptomyces hygroscopicus subsp. glebosus NBRC 13786.</title>
        <authorList>
            <person name="Ichikawa N."/>
            <person name="Kimura A."/>
            <person name="Kitahashi Y."/>
            <person name="Komaki H."/>
            <person name="Tamura T."/>
        </authorList>
    </citation>
    <scope>NUCLEOTIDE SEQUENCE [LARGE SCALE GENOMIC DNA]</scope>
    <source>
        <strain evidence="2 3">NBRC 13786</strain>
    </source>
</reference>